<evidence type="ECO:0000313" key="1">
    <source>
        <dbReference type="EMBL" id="KAJ8962841.1"/>
    </source>
</evidence>
<protein>
    <recommendedName>
        <fullName evidence="3">Transposase</fullName>
    </recommendedName>
</protein>
<sequence>MTNTRARRRIGRGCRFSANSVWIARHLLTPLLFWIKTMSEQVAPSSVVQRIIIKFLSIEGVRPSEIMTRFQAYFGDETLSKTQLYEWHKRFLAERERVQNVFAVIEPPPRKRSSVQYVSFWSVTVAVHLKKLLDQWGAVMGVCQRLLSRYEDEGKGLLNRIVTYDETRVHHYTPESKQASMEWRKKGERALVKAKTRLSAGKVLSTVFWDRKYILFVDLSKTKTAYRAKRRSFPIRNAVLLYDNARPHTAAITQAKLS</sequence>
<dbReference type="EMBL" id="JAPWTK010000002">
    <property type="protein sequence ID" value="KAJ8962841.1"/>
    <property type="molecule type" value="Genomic_DNA"/>
</dbReference>
<evidence type="ECO:0008006" key="3">
    <source>
        <dbReference type="Google" id="ProtNLM"/>
    </source>
</evidence>
<dbReference type="InterPro" id="IPR052709">
    <property type="entry name" value="Transposase-MT_Hybrid"/>
</dbReference>
<dbReference type="Gene3D" id="3.30.420.10">
    <property type="entry name" value="Ribonuclease H-like superfamily/Ribonuclease H"/>
    <property type="match status" value="1"/>
</dbReference>
<gene>
    <name evidence="1" type="ORF">NQ318_001241</name>
</gene>
<accession>A0AAV8ZHI6</accession>
<reference evidence="1" key="1">
    <citation type="journal article" date="2023" name="Insect Mol. Biol.">
        <title>Genome sequencing provides insights into the evolution of gene families encoding plant cell wall-degrading enzymes in longhorned beetles.</title>
        <authorList>
            <person name="Shin N.R."/>
            <person name="Okamura Y."/>
            <person name="Kirsch R."/>
            <person name="Pauchet Y."/>
        </authorList>
    </citation>
    <scope>NUCLEOTIDE SEQUENCE</scope>
    <source>
        <strain evidence="1">AMC_N1</strain>
    </source>
</reference>
<dbReference type="GO" id="GO:0003676">
    <property type="term" value="F:nucleic acid binding"/>
    <property type="evidence" value="ECO:0007669"/>
    <property type="project" value="InterPro"/>
</dbReference>
<name>A0AAV8ZHI6_9CUCU</name>
<dbReference type="Proteomes" id="UP001162162">
    <property type="component" value="Unassembled WGS sequence"/>
</dbReference>
<dbReference type="PANTHER" id="PTHR46060:SF1">
    <property type="entry name" value="MARINER MOS1 TRANSPOSASE-LIKE PROTEIN"/>
    <property type="match status" value="1"/>
</dbReference>
<comment type="caution">
    <text evidence="1">The sequence shown here is derived from an EMBL/GenBank/DDBJ whole genome shotgun (WGS) entry which is preliminary data.</text>
</comment>
<dbReference type="PANTHER" id="PTHR46060">
    <property type="entry name" value="MARINER MOS1 TRANSPOSASE-LIKE PROTEIN"/>
    <property type="match status" value="1"/>
</dbReference>
<organism evidence="1 2">
    <name type="scientific">Aromia moschata</name>
    <dbReference type="NCBI Taxonomy" id="1265417"/>
    <lineage>
        <taxon>Eukaryota</taxon>
        <taxon>Metazoa</taxon>
        <taxon>Ecdysozoa</taxon>
        <taxon>Arthropoda</taxon>
        <taxon>Hexapoda</taxon>
        <taxon>Insecta</taxon>
        <taxon>Pterygota</taxon>
        <taxon>Neoptera</taxon>
        <taxon>Endopterygota</taxon>
        <taxon>Coleoptera</taxon>
        <taxon>Polyphaga</taxon>
        <taxon>Cucujiformia</taxon>
        <taxon>Chrysomeloidea</taxon>
        <taxon>Cerambycidae</taxon>
        <taxon>Cerambycinae</taxon>
        <taxon>Callichromatini</taxon>
        <taxon>Aromia</taxon>
    </lineage>
</organism>
<dbReference type="InterPro" id="IPR036397">
    <property type="entry name" value="RNaseH_sf"/>
</dbReference>
<proteinExistence type="predicted"/>
<dbReference type="InterPro" id="IPR001888">
    <property type="entry name" value="Transposase_1"/>
</dbReference>
<evidence type="ECO:0000313" key="2">
    <source>
        <dbReference type="Proteomes" id="UP001162162"/>
    </source>
</evidence>
<dbReference type="Pfam" id="PF01359">
    <property type="entry name" value="Transposase_1"/>
    <property type="match status" value="1"/>
</dbReference>
<keyword evidence="2" id="KW-1185">Reference proteome</keyword>
<dbReference type="AlphaFoldDB" id="A0AAV8ZHI6"/>